<feature type="compositionally biased region" description="Low complexity" evidence="1">
    <location>
        <begin position="309"/>
        <end position="329"/>
    </location>
</feature>
<feature type="compositionally biased region" description="Basic and acidic residues" evidence="1">
    <location>
        <begin position="226"/>
        <end position="235"/>
    </location>
</feature>
<name>A0A9W2Y346_BETSP</name>
<dbReference type="AlphaFoldDB" id="A0A9W2Y346"/>
<evidence type="ECO:0000313" key="3">
    <source>
        <dbReference type="RefSeq" id="XP_055368566.1"/>
    </source>
</evidence>
<feature type="compositionally biased region" description="Basic and acidic residues" evidence="1">
    <location>
        <begin position="254"/>
        <end position="264"/>
    </location>
</feature>
<dbReference type="RefSeq" id="XP_055368566.1">
    <property type="nucleotide sequence ID" value="XM_055512591.1"/>
</dbReference>
<dbReference type="KEGG" id="bspl:114864698"/>
<dbReference type="Proteomes" id="UP000515150">
    <property type="component" value="Chromosome 10"/>
</dbReference>
<proteinExistence type="predicted"/>
<gene>
    <name evidence="3" type="primary">LOC114864698</name>
</gene>
<reference evidence="3" key="1">
    <citation type="submission" date="2025-08" db="UniProtKB">
        <authorList>
            <consortium name="RefSeq"/>
        </authorList>
    </citation>
    <scope>IDENTIFICATION</scope>
</reference>
<feature type="compositionally biased region" description="Acidic residues" evidence="1">
    <location>
        <begin position="330"/>
        <end position="340"/>
    </location>
</feature>
<accession>A0A9W2Y346</accession>
<dbReference type="GeneID" id="114864698"/>
<protein>
    <submittedName>
        <fullName evidence="3">Uncharacterized protein LOC114864698</fullName>
    </submittedName>
</protein>
<evidence type="ECO:0000256" key="1">
    <source>
        <dbReference type="SAM" id="MobiDB-lite"/>
    </source>
</evidence>
<sequence>MKVWKLSNVTACKMWLQRREGEMQLTDRHTAFCHSEPTGGRLGTCGSHGVDSPTTLQLDTRMDATEENNMEDMKMDIQTNQTIDKDFLATSDDANQHLSIGDGPSSSCRKVWVRSRPKLQSTKSFPPYSQCIGGLGDNRELDCEINCESNFYQLPFRHETVRSDGHADIPRTERNDVVLTPRCTREEVKFKWRMMRLGGSYEVDPDGWERGRWSGKRRVGETGQEPCERDDKTGEEGTNSEWKHCRSKNTSLETARRETGDEQRSGSVSATEGVRVGSEEAAAAKDEEAAGLTSGRRGSTAHGQPSPHPILSKLLHSSSSTSSSNLSSPDSDEVFSEEEDASKKRKTFRKSRSWKPYLTMVHWSLRRQSSWVQLGGHQGMCVPLNSYGRDCDRVLALRNCKRRNGELLKKKRSLILNQHFPFSECVET</sequence>
<evidence type="ECO:0000313" key="2">
    <source>
        <dbReference type="Proteomes" id="UP000515150"/>
    </source>
</evidence>
<keyword evidence="2" id="KW-1185">Reference proteome</keyword>
<dbReference type="OrthoDB" id="8952810at2759"/>
<organism evidence="2 3">
    <name type="scientific">Betta splendens</name>
    <name type="common">Siamese fighting fish</name>
    <dbReference type="NCBI Taxonomy" id="158456"/>
    <lineage>
        <taxon>Eukaryota</taxon>
        <taxon>Metazoa</taxon>
        <taxon>Chordata</taxon>
        <taxon>Craniata</taxon>
        <taxon>Vertebrata</taxon>
        <taxon>Euteleostomi</taxon>
        <taxon>Actinopterygii</taxon>
        <taxon>Neopterygii</taxon>
        <taxon>Teleostei</taxon>
        <taxon>Neoteleostei</taxon>
        <taxon>Acanthomorphata</taxon>
        <taxon>Anabantaria</taxon>
        <taxon>Anabantiformes</taxon>
        <taxon>Anabantoidei</taxon>
        <taxon>Osphronemidae</taxon>
        <taxon>Betta</taxon>
    </lineage>
</organism>
<feature type="region of interest" description="Disordered" evidence="1">
    <location>
        <begin position="206"/>
        <end position="348"/>
    </location>
</feature>